<gene>
    <name evidence="1" type="ORF">CAMSH0001_0854</name>
</gene>
<comment type="caution">
    <text evidence="1">The sequence shown here is derived from an EMBL/GenBank/DDBJ whole genome shotgun (WGS) entry which is preliminary data.</text>
</comment>
<dbReference type="EMBL" id="ACVQ01000027">
    <property type="protein sequence ID" value="EET79244.1"/>
    <property type="molecule type" value="Genomic_DNA"/>
</dbReference>
<protein>
    <submittedName>
        <fullName evidence="1">Uncharacterized protein</fullName>
    </submittedName>
</protein>
<dbReference type="STRING" id="553219.CAMSH0001_0854"/>
<dbReference type="Proteomes" id="UP000003107">
    <property type="component" value="Unassembled WGS sequence"/>
</dbReference>
<evidence type="ECO:0000313" key="1">
    <source>
        <dbReference type="EMBL" id="EET79244.1"/>
    </source>
</evidence>
<accession>C6RHM7</accession>
<keyword evidence="2" id="KW-1185">Reference proteome</keyword>
<sequence length="60" mass="7031">MTSKFYPVPRFYINANLSFINQSLYGANLAVRTFKFNSRLLIFNAICIKFKLKYAKFLKG</sequence>
<organism evidence="1 2">
    <name type="scientific">Campylobacter showae RM3277</name>
    <dbReference type="NCBI Taxonomy" id="553219"/>
    <lineage>
        <taxon>Bacteria</taxon>
        <taxon>Pseudomonadati</taxon>
        <taxon>Campylobacterota</taxon>
        <taxon>Epsilonproteobacteria</taxon>
        <taxon>Campylobacterales</taxon>
        <taxon>Campylobacteraceae</taxon>
        <taxon>Campylobacter</taxon>
    </lineage>
</organism>
<reference evidence="1 2" key="1">
    <citation type="submission" date="2009-07" db="EMBL/GenBank/DDBJ databases">
        <authorList>
            <person name="Madupu R."/>
            <person name="Sebastian Y."/>
            <person name="Durkin A.S."/>
            <person name="Torralba M."/>
            <person name="Methe B."/>
            <person name="Sutton G.G."/>
            <person name="Strausberg R.L."/>
            <person name="Nelson K.E."/>
        </authorList>
    </citation>
    <scope>NUCLEOTIDE SEQUENCE [LARGE SCALE GENOMIC DNA]</scope>
    <source>
        <strain evidence="1 2">RM3277</strain>
    </source>
</reference>
<evidence type="ECO:0000313" key="2">
    <source>
        <dbReference type="Proteomes" id="UP000003107"/>
    </source>
</evidence>
<dbReference type="AlphaFoldDB" id="C6RHM7"/>
<proteinExistence type="predicted"/>
<name>C6RHM7_9BACT</name>